<accession>A0AAW1Q6T7</accession>
<dbReference type="Proteomes" id="UP001489004">
    <property type="component" value="Unassembled WGS sequence"/>
</dbReference>
<reference evidence="2 3" key="1">
    <citation type="journal article" date="2024" name="Nat. Commun.">
        <title>Phylogenomics reveals the evolutionary origins of lichenization in chlorophyte algae.</title>
        <authorList>
            <person name="Puginier C."/>
            <person name="Libourel C."/>
            <person name="Otte J."/>
            <person name="Skaloud P."/>
            <person name="Haon M."/>
            <person name="Grisel S."/>
            <person name="Petersen M."/>
            <person name="Berrin J.G."/>
            <person name="Delaux P.M."/>
            <person name="Dal Grande F."/>
            <person name="Keller J."/>
        </authorList>
    </citation>
    <scope>NUCLEOTIDE SEQUENCE [LARGE SCALE GENOMIC DNA]</scope>
    <source>
        <strain evidence="2 3">SAG 2043</strain>
    </source>
</reference>
<sequence>MCQVLRRLRLLGQLPAHGGDQDVEDGEQEDRETEGQDLTDEEEADPADDPDAEESEEDAPAGDSGAEEDAGDAPGQGRAGEGAEEGGPEGEEEARDEHGGHAAPEGMQNLEEGDGNGEGEEGGAQQAEWAHLDKHPKGPVLEGLAGLQDSLSTLVIDSTVGSYHVKALTKICNDLGVERVVTNQLDLLVRLVRGARPDGCVHTDAARGTAKTLSQTERSDLKRLAVKGYVVSHGAKGMYGILEAAVLVLGSLSLQFE</sequence>
<feature type="compositionally biased region" description="Acidic residues" evidence="1">
    <location>
        <begin position="82"/>
        <end position="94"/>
    </location>
</feature>
<dbReference type="AlphaFoldDB" id="A0AAW1Q6T7"/>
<name>A0AAW1Q6T7_9CHLO</name>
<feature type="compositionally biased region" description="Acidic residues" evidence="1">
    <location>
        <begin position="21"/>
        <end position="71"/>
    </location>
</feature>
<keyword evidence="3" id="KW-1185">Reference proteome</keyword>
<protein>
    <submittedName>
        <fullName evidence="2">Uncharacterized protein</fullName>
    </submittedName>
</protein>
<dbReference type="EMBL" id="JALJOR010000005">
    <property type="protein sequence ID" value="KAK9816631.1"/>
    <property type="molecule type" value="Genomic_DNA"/>
</dbReference>
<feature type="region of interest" description="Disordered" evidence="1">
    <location>
        <begin position="1"/>
        <end position="126"/>
    </location>
</feature>
<feature type="compositionally biased region" description="Acidic residues" evidence="1">
    <location>
        <begin position="111"/>
        <end position="121"/>
    </location>
</feature>
<evidence type="ECO:0000313" key="2">
    <source>
        <dbReference type="EMBL" id="KAK9816631.1"/>
    </source>
</evidence>
<gene>
    <name evidence="2" type="ORF">WJX72_003063</name>
</gene>
<comment type="caution">
    <text evidence="2">The sequence shown here is derived from an EMBL/GenBank/DDBJ whole genome shotgun (WGS) entry which is preliminary data.</text>
</comment>
<evidence type="ECO:0000313" key="3">
    <source>
        <dbReference type="Proteomes" id="UP001489004"/>
    </source>
</evidence>
<proteinExistence type="predicted"/>
<organism evidence="2 3">
    <name type="scientific">[Myrmecia] bisecta</name>
    <dbReference type="NCBI Taxonomy" id="41462"/>
    <lineage>
        <taxon>Eukaryota</taxon>
        <taxon>Viridiplantae</taxon>
        <taxon>Chlorophyta</taxon>
        <taxon>core chlorophytes</taxon>
        <taxon>Trebouxiophyceae</taxon>
        <taxon>Trebouxiales</taxon>
        <taxon>Trebouxiaceae</taxon>
        <taxon>Myrmecia</taxon>
    </lineage>
</organism>
<evidence type="ECO:0000256" key="1">
    <source>
        <dbReference type="SAM" id="MobiDB-lite"/>
    </source>
</evidence>